<proteinExistence type="inferred from homology"/>
<dbReference type="GO" id="GO:0016020">
    <property type="term" value="C:membrane"/>
    <property type="evidence" value="ECO:0007669"/>
    <property type="project" value="UniProtKB-SubCell"/>
</dbReference>
<feature type="region of interest" description="Disordered" evidence="7">
    <location>
        <begin position="67"/>
        <end position="116"/>
    </location>
</feature>
<evidence type="ECO:0000256" key="1">
    <source>
        <dbReference type="ARBA" id="ARBA00004141"/>
    </source>
</evidence>
<comment type="similarity">
    <text evidence="2">Belongs to the ST7 family.</text>
</comment>
<evidence type="ECO:0000313" key="9">
    <source>
        <dbReference type="EMBL" id="KAH7644532.1"/>
    </source>
</evidence>
<dbReference type="InterPro" id="IPR007311">
    <property type="entry name" value="ST7"/>
</dbReference>
<keyword evidence="11" id="KW-1185">Reference proteome</keyword>
<accession>A0A922HV65</accession>
<evidence type="ECO:0000256" key="5">
    <source>
        <dbReference type="ARBA" id="ARBA00023136"/>
    </source>
</evidence>
<gene>
    <name evidence="10" type="primary">ST7</name>
    <name evidence="10" type="ORF">DERF_010013</name>
    <name evidence="9" type="ORF">HUG17_0070</name>
</gene>
<feature type="region of interest" description="Disordered" evidence="7">
    <location>
        <begin position="249"/>
        <end position="297"/>
    </location>
</feature>
<dbReference type="OrthoDB" id="5914722at2759"/>
<dbReference type="EMBL" id="ASGP02000004">
    <property type="protein sequence ID" value="KAH9511562.1"/>
    <property type="molecule type" value="Genomic_DNA"/>
</dbReference>
<comment type="subcellular location">
    <subcellularLocation>
        <location evidence="1">Membrane</location>
        <topology evidence="1">Multi-pass membrane protein</topology>
    </subcellularLocation>
</comment>
<feature type="compositionally biased region" description="Low complexity" evidence="7">
    <location>
        <begin position="96"/>
        <end position="114"/>
    </location>
</feature>
<dbReference type="InterPro" id="IPR011990">
    <property type="entry name" value="TPR-like_helical_dom_sf"/>
</dbReference>
<dbReference type="PANTHER" id="PTHR12745:SF6">
    <property type="entry name" value="PROTEIN ST7 HOMOLOG"/>
    <property type="match status" value="1"/>
</dbReference>
<dbReference type="Proteomes" id="UP000828236">
    <property type="component" value="Unassembled WGS sequence"/>
</dbReference>
<name>A0A922HV65_DERFA</name>
<dbReference type="Pfam" id="PF04184">
    <property type="entry name" value="ST7"/>
    <property type="match status" value="3"/>
</dbReference>
<feature type="compositionally biased region" description="Low complexity" evidence="7">
    <location>
        <begin position="251"/>
        <end position="281"/>
    </location>
</feature>
<organism evidence="10 11">
    <name type="scientific">Dermatophagoides farinae</name>
    <name type="common">American house dust mite</name>
    <dbReference type="NCBI Taxonomy" id="6954"/>
    <lineage>
        <taxon>Eukaryota</taxon>
        <taxon>Metazoa</taxon>
        <taxon>Ecdysozoa</taxon>
        <taxon>Arthropoda</taxon>
        <taxon>Chelicerata</taxon>
        <taxon>Arachnida</taxon>
        <taxon>Acari</taxon>
        <taxon>Acariformes</taxon>
        <taxon>Sarcoptiformes</taxon>
        <taxon>Astigmata</taxon>
        <taxon>Psoroptidia</taxon>
        <taxon>Analgoidea</taxon>
        <taxon>Pyroglyphidae</taxon>
        <taxon>Dermatophagoidinae</taxon>
        <taxon>Dermatophagoides</taxon>
    </lineage>
</organism>
<dbReference type="EMBL" id="SDOV01000001">
    <property type="protein sequence ID" value="KAH7644532.1"/>
    <property type="molecule type" value="Genomic_DNA"/>
</dbReference>
<sequence>MGLILWNVLTPRFYLALTASSFFISILILLFEWWYFAKYGISFIEQILMNILNPLFGINTNNSSNNTVNNNISQQNGTFSGANSQSSIDSNESDDQQQQQPHQQQPQHQQQQQQSSIVDNRHLMQGHISLDSKVWRNPMSLFRGCEYNRLTMAIKREPLTFYDMNLSAQDHQTFFTCDGDQGHKDMEIMLTAWRERDPDVRIRSAHKALESNPDCAPALILLAEEDAKTVWEAEKIFLTALRAAELQYRKSPTSSSSSSPSTTSSSSSPQQSSLSSLTNSSNHHHHHHQNHYQQSTIDAQHRRDLNVLIYIRRRLAMCARKLGKLRESVKMMRDLIKEFPMMNLFNIHENLIEALLEMNAYADVQALLAKYDDISLPKSATICYTSALLKSRNIGEKFSPDSVVKRGLSMAEMNAVEAIHRAVEFNPHVPKYLLESKKLIFPPEHILKRGDSEAIAYAFFHLQHWKRIDGALNLLDCTWKGTFRIIPFPLEKGHLFHPYLTCTECTDRELLPDYHEVSVYPKKSIPFFIRFTASLCTLTAIMTFIFYQYPVQIVFIVQSYLNWLNELSISIMDRLEFMLPNWAFQCYLTKNCWQ</sequence>
<evidence type="ECO:0000256" key="2">
    <source>
        <dbReference type="ARBA" id="ARBA00009751"/>
    </source>
</evidence>
<reference evidence="9" key="3">
    <citation type="journal article" date="2021" name="World Allergy Organ. J.">
        <title>Chromosome-level assembly of Dermatophagoides farinae genome and transcriptome reveals two novel allergens Der f 37 and Der f 39.</title>
        <authorList>
            <person name="Chen J."/>
            <person name="Cai Z."/>
            <person name="Fan D."/>
            <person name="Hu J."/>
            <person name="Hou Y."/>
            <person name="He Y."/>
            <person name="Zhang Z."/>
            <person name="Zhao Z."/>
            <person name="Gao P."/>
            <person name="Hu W."/>
            <person name="Sun J."/>
            <person name="Li J."/>
            <person name="Ji K."/>
        </authorList>
    </citation>
    <scope>NUCLEOTIDE SEQUENCE</scope>
    <source>
        <strain evidence="9">JKM2019</strain>
    </source>
</reference>
<comment type="caution">
    <text evidence="10">The sequence shown here is derived from an EMBL/GenBank/DDBJ whole genome shotgun (WGS) entry which is preliminary data.</text>
</comment>
<evidence type="ECO:0000256" key="6">
    <source>
        <dbReference type="ARBA" id="ARBA00040270"/>
    </source>
</evidence>
<dbReference type="Proteomes" id="UP000790347">
    <property type="component" value="Unassembled WGS sequence"/>
</dbReference>
<evidence type="ECO:0000313" key="11">
    <source>
        <dbReference type="Proteomes" id="UP000790347"/>
    </source>
</evidence>
<keyword evidence="5 8" id="KW-0472">Membrane</keyword>
<reference evidence="9" key="2">
    <citation type="submission" date="2020-06" db="EMBL/GenBank/DDBJ databases">
        <authorList>
            <person name="Ji K."/>
            <person name="Li J."/>
        </authorList>
    </citation>
    <scope>NUCLEOTIDE SEQUENCE</scope>
    <source>
        <strain evidence="9">JKM2019</strain>
        <tissue evidence="9">Whole body</tissue>
    </source>
</reference>
<evidence type="ECO:0000313" key="10">
    <source>
        <dbReference type="EMBL" id="KAH9511562.1"/>
    </source>
</evidence>
<dbReference type="Gene3D" id="1.25.40.10">
    <property type="entry name" value="Tetratricopeptide repeat domain"/>
    <property type="match status" value="1"/>
</dbReference>
<evidence type="ECO:0000256" key="8">
    <source>
        <dbReference type="SAM" id="Phobius"/>
    </source>
</evidence>
<evidence type="ECO:0000256" key="7">
    <source>
        <dbReference type="SAM" id="MobiDB-lite"/>
    </source>
</evidence>
<dbReference type="PANTHER" id="PTHR12745">
    <property type="entry name" value="SUPPRESSION OF TUMORIGENICITY 7"/>
    <property type="match status" value="1"/>
</dbReference>
<keyword evidence="4 8" id="KW-1133">Transmembrane helix</keyword>
<dbReference type="CDD" id="cd11557">
    <property type="entry name" value="ST7"/>
    <property type="match status" value="1"/>
</dbReference>
<dbReference type="AlphaFoldDB" id="A0A922HV65"/>
<protein>
    <recommendedName>
        <fullName evidence="6">Protein ST7 homolog</fullName>
    </recommendedName>
</protein>
<reference evidence="10" key="4">
    <citation type="journal article" date="2022" name="Res Sq">
        <title>Comparative Genomics Reveals Insights into the Divergent Evolution of Astigmatic Mites and Household Pest Adaptations.</title>
        <authorList>
            <person name="Xiong Q."/>
            <person name="Wan A.T.-Y."/>
            <person name="Liu X.-Y."/>
            <person name="Fung C.S.-H."/>
            <person name="Xiao X."/>
            <person name="Malainual N."/>
            <person name="Hou J."/>
            <person name="Wang L."/>
            <person name="Wang M."/>
            <person name="Yang K."/>
            <person name="Cui Y."/>
            <person name="Leung E."/>
            <person name="Nong W."/>
            <person name="Shin S.-K."/>
            <person name="Au S."/>
            <person name="Jeong K.Y."/>
            <person name="Chew F.T."/>
            <person name="Hui J."/>
            <person name="Leung T.F."/>
            <person name="Tungtrongchitr A."/>
            <person name="Zhong N."/>
            <person name="Liu Z."/>
            <person name="Tsui S."/>
        </authorList>
    </citation>
    <scope>NUCLEOTIDE SEQUENCE</scope>
    <source>
        <strain evidence="10">Derf</strain>
        <tissue evidence="10">Whole organism</tissue>
    </source>
</reference>
<feature type="transmembrane region" description="Helical" evidence="8">
    <location>
        <begin position="13"/>
        <end position="36"/>
    </location>
</feature>
<feature type="compositionally biased region" description="Polar residues" evidence="7">
    <location>
        <begin position="77"/>
        <end position="90"/>
    </location>
</feature>
<evidence type="ECO:0000256" key="3">
    <source>
        <dbReference type="ARBA" id="ARBA00022692"/>
    </source>
</evidence>
<evidence type="ECO:0000256" key="4">
    <source>
        <dbReference type="ARBA" id="ARBA00022989"/>
    </source>
</evidence>
<keyword evidence="3 8" id="KW-0812">Transmembrane</keyword>
<reference evidence="10" key="1">
    <citation type="submission" date="2013-05" db="EMBL/GenBank/DDBJ databases">
        <authorList>
            <person name="Yim A.K.Y."/>
            <person name="Chan T.F."/>
            <person name="Ji K.M."/>
            <person name="Liu X.Y."/>
            <person name="Zhou J.W."/>
            <person name="Li R.Q."/>
            <person name="Yang K.Y."/>
            <person name="Li J."/>
            <person name="Li M."/>
            <person name="Law P.T.W."/>
            <person name="Wu Y.L."/>
            <person name="Cai Z.L."/>
            <person name="Qin H."/>
            <person name="Bao Y."/>
            <person name="Leung R.K.K."/>
            <person name="Ng P.K.S."/>
            <person name="Zou J."/>
            <person name="Zhong X.J."/>
            <person name="Ran P.X."/>
            <person name="Zhong N.S."/>
            <person name="Liu Z.G."/>
            <person name="Tsui S.K.W."/>
        </authorList>
    </citation>
    <scope>NUCLEOTIDE SEQUENCE</scope>
    <source>
        <strain evidence="10">Derf</strain>
        <tissue evidence="10">Whole organism</tissue>
    </source>
</reference>
<feature type="compositionally biased region" description="Low complexity" evidence="7">
    <location>
        <begin position="67"/>
        <end position="76"/>
    </location>
</feature>